<dbReference type="InterPro" id="IPR006385">
    <property type="entry name" value="HAD_hydro_SerB1"/>
</dbReference>
<dbReference type="NCBIfam" id="TIGR01490">
    <property type="entry name" value="HAD-SF-IB-hyp1"/>
    <property type="match status" value="1"/>
</dbReference>
<dbReference type="AlphaFoldDB" id="W0LAP1"/>
<gene>
    <name evidence="4" type="ORF">Z042_15720</name>
</gene>
<evidence type="ECO:0000256" key="3">
    <source>
        <dbReference type="ARBA" id="ARBA00022842"/>
    </source>
</evidence>
<dbReference type="HOGENOM" id="CLU_052657_1_2_6"/>
<dbReference type="Proteomes" id="UP000019030">
    <property type="component" value="Chromosome"/>
</dbReference>
<name>W0LAP1_9GAMM</name>
<keyword evidence="2" id="KW-0378">Hydrolase</keyword>
<evidence type="ECO:0000256" key="1">
    <source>
        <dbReference type="ARBA" id="ARBA00022723"/>
    </source>
</evidence>
<dbReference type="SUPFAM" id="SSF56784">
    <property type="entry name" value="HAD-like"/>
    <property type="match status" value="1"/>
</dbReference>
<reference evidence="4 5" key="2">
    <citation type="submission" date="2015-03" db="EMBL/GenBank/DDBJ databases">
        <authorList>
            <person name="Chan K.-G."/>
        </authorList>
    </citation>
    <scope>NUCLEOTIDE SEQUENCE [LARGE SCALE GENOMIC DNA]</scope>
    <source>
        <strain evidence="4 5">RB-25</strain>
    </source>
</reference>
<keyword evidence="3" id="KW-0460">Magnesium</keyword>
<proteinExistence type="predicted"/>
<dbReference type="GO" id="GO:0046872">
    <property type="term" value="F:metal ion binding"/>
    <property type="evidence" value="ECO:0007669"/>
    <property type="project" value="UniProtKB-KW"/>
</dbReference>
<organism evidence="4 5">
    <name type="scientific">Chania multitudinisentens RB-25</name>
    <dbReference type="NCBI Taxonomy" id="1441930"/>
    <lineage>
        <taxon>Bacteria</taxon>
        <taxon>Pseudomonadati</taxon>
        <taxon>Pseudomonadota</taxon>
        <taxon>Gammaproteobacteria</taxon>
        <taxon>Enterobacterales</taxon>
        <taxon>Yersiniaceae</taxon>
        <taxon>Chania</taxon>
    </lineage>
</organism>
<evidence type="ECO:0000313" key="5">
    <source>
        <dbReference type="Proteomes" id="UP000019030"/>
    </source>
</evidence>
<dbReference type="NCBIfam" id="TIGR01488">
    <property type="entry name" value="HAD-SF-IB"/>
    <property type="match status" value="1"/>
</dbReference>
<dbReference type="PANTHER" id="PTHR43344:SF13">
    <property type="entry name" value="PHOSPHATASE RV3661-RELATED"/>
    <property type="match status" value="1"/>
</dbReference>
<dbReference type="EMBL" id="CP007044">
    <property type="protein sequence ID" value="AHG20888.1"/>
    <property type="molecule type" value="Genomic_DNA"/>
</dbReference>
<keyword evidence="1" id="KW-0479">Metal-binding</keyword>
<dbReference type="Pfam" id="PF12710">
    <property type="entry name" value="HAD"/>
    <property type="match status" value="1"/>
</dbReference>
<dbReference type="RefSeq" id="WP_024912549.1">
    <property type="nucleotide sequence ID" value="NZ_CP007044.2"/>
</dbReference>
<dbReference type="PANTHER" id="PTHR43344">
    <property type="entry name" value="PHOSPHOSERINE PHOSPHATASE"/>
    <property type="match status" value="1"/>
</dbReference>
<dbReference type="GO" id="GO:0016787">
    <property type="term" value="F:hydrolase activity"/>
    <property type="evidence" value="ECO:0007669"/>
    <property type="project" value="UniProtKB-KW"/>
</dbReference>
<dbReference type="KEGG" id="sfo:Z042_15720"/>
<dbReference type="OrthoDB" id="9784466at2"/>
<sequence length="219" mass="24620">MRQTAFYDVDDTLINIKSMFDFFQFWASENGLISQQEQFDSQFSVLARKMSSREELNRAYYRFFKGVPLLKIEQCAERWFKNSFSNTEIFISYTLKSILAHRVLGHNIVLVSGSMTPLLKPIAQLLGITDILCTKLATDQSGVVTGEILETQTIGEGKAIVIRQYALENDINLSACFAYGDDVSDIPMLACVGHPICIGEGTALSHYASNNNWPIVRVE</sequence>
<dbReference type="Gene3D" id="1.20.1440.100">
    <property type="entry name" value="SG protein - dephosphorylation function"/>
    <property type="match status" value="1"/>
</dbReference>
<accession>W0LAP1</accession>
<dbReference type="eggNOG" id="COG0560">
    <property type="taxonomic scope" value="Bacteria"/>
</dbReference>
<evidence type="ECO:0008006" key="6">
    <source>
        <dbReference type="Google" id="ProtNLM"/>
    </source>
</evidence>
<dbReference type="STRING" id="1441930.Z042_15720"/>
<protein>
    <recommendedName>
        <fullName evidence="6">Haloacid dehalogenase</fullName>
    </recommendedName>
</protein>
<evidence type="ECO:0000313" key="4">
    <source>
        <dbReference type="EMBL" id="AHG20888.1"/>
    </source>
</evidence>
<dbReference type="InterPro" id="IPR036412">
    <property type="entry name" value="HAD-like_sf"/>
</dbReference>
<dbReference type="PATRIC" id="fig|1441930.4.peg.3095"/>
<dbReference type="Gene3D" id="3.40.50.1000">
    <property type="entry name" value="HAD superfamily/HAD-like"/>
    <property type="match status" value="1"/>
</dbReference>
<dbReference type="InterPro" id="IPR050582">
    <property type="entry name" value="HAD-like_SerB"/>
</dbReference>
<evidence type="ECO:0000256" key="2">
    <source>
        <dbReference type="ARBA" id="ARBA00022801"/>
    </source>
</evidence>
<dbReference type="InterPro" id="IPR023214">
    <property type="entry name" value="HAD_sf"/>
</dbReference>
<reference evidence="4 5" key="1">
    <citation type="submission" date="2014-01" db="EMBL/GenBank/DDBJ databases">
        <title>Isolation of Serratia multitudinisentens RB-25 from Ex-Landfill site.</title>
        <authorList>
            <person name="Robson E.H.J."/>
        </authorList>
    </citation>
    <scope>NUCLEOTIDE SEQUENCE [LARGE SCALE GENOMIC DNA]</scope>
    <source>
        <strain evidence="4 5">RB-25</strain>
    </source>
</reference>
<keyword evidence="5" id="KW-1185">Reference proteome</keyword>